<dbReference type="InterPro" id="IPR000073">
    <property type="entry name" value="AB_hydrolase_1"/>
</dbReference>
<dbReference type="SUPFAM" id="SSF53474">
    <property type="entry name" value="alpha/beta-Hydrolases"/>
    <property type="match status" value="1"/>
</dbReference>
<dbReference type="GO" id="GO:0047372">
    <property type="term" value="F:monoacylglycerol lipase activity"/>
    <property type="evidence" value="ECO:0007669"/>
    <property type="project" value="TreeGrafter"/>
</dbReference>
<dbReference type="PRINTS" id="PR00412">
    <property type="entry name" value="EPOXHYDRLASE"/>
</dbReference>
<feature type="domain" description="AB hydrolase-1" evidence="1">
    <location>
        <begin position="32"/>
        <end position="278"/>
    </location>
</feature>
<evidence type="ECO:0000313" key="2">
    <source>
        <dbReference type="EMBL" id="KAG9251911.1"/>
    </source>
</evidence>
<dbReference type="Pfam" id="PF00561">
    <property type="entry name" value="Abhydrolase_1"/>
    <property type="match status" value="1"/>
</dbReference>
<dbReference type="EMBL" id="MU251265">
    <property type="protein sequence ID" value="KAG9251911.1"/>
    <property type="molecule type" value="Genomic_DNA"/>
</dbReference>
<dbReference type="Gene3D" id="3.40.50.1820">
    <property type="entry name" value="alpha/beta hydrolase"/>
    <property type="match status" value="1"/>
</dbReference>
<dbReference type="GO" id="GO:0016020">
    <property type="term" value="C:membrane"/>
    <property type="evidence" value="ECO:0007669"/>
    <property type="project" value="TreeGrafter"/>
</dbReference>
<dbReference type="RefSeq" id="XP_046115835.1">
    <property type="nucleotide sequence ID" value="XM_046258545.1"/>
</dbReference>
<accession>A0A9P8CNN6</accession>
<comment type="caution">
    <text evidence="2">The sequence shown here is derived from an EMBL/GenBank/DDBJ whole genome shotgun (WGS) entry which is preliminary data.</text>
</comment>
<dbReference type="InterPro" id="IPR029058">
    <property type="entry name" value="AB_hydrolase_fold"/>
</dbReference>
<organism evidence="2 3">
    <name type="scientific">Emericellopsis atlantica</name>
    <dbReference type="NCBI Taxonomy" id="2614577"/>
    <lineage>
        <taxon>Eukaryota</taxon>
        <taxon>Fungi</taxon>
        <taxon>Dikarya</taxon>
        <taxon>Ascomycota</taxon>
        <taxon>Pezizomycotina</taxon>
        <taxon>Sordariomycetes</taxon>
        <taxon>Hypocreomycetidae</taxon>
        <taxon>Hypocreales</taxon>
        <taxon>Bionectriaceae</taxon>
        <taxon>Emericellopsis</taxon>
    </lineage>
</organism>
<dbReference type="InterPro" id="IPR050266">
    <property type="entry name" value="AB_hydrolase_sf"/>
</dbReference>
<name>A0A9P8CNN6_9HYPO</name>
<evidence type="ECO:0000313" key="3">
    <source>
        <dbReference type="Proteomes" id="UP000887229"/>
    </source>
</evidence>
<protein>
    <submittedName>
        <fullName evidence="2">Alpha/Beta hydrolase protein</fullName>
    </submittedName>
</protein>
<evidence type="ECO:0000259" key="1">
    <source>
        <dbReference type="Pfam" id="PF00561"/>
    </source>
</evidence>
<dbReference type="GeneID" id="70289448"/>
<proteinExistence type="predicted"/>
<keyword evidence="3" id="KW-1185">Reference proteome</keyword>
<gene>
    <name evidence="2" type="ORF">F5Z01DRAFT_256916</name>
</gene>
<dbReference type="PANTHER" id="PTHR43798:SF33">
    <property type="entry name" value="HYDROLASE, PUTATIVE (AFU_ORTHOLOGUE AFUA_2G14860)-RELATED"/>
    <property type="match status" value="1"/>
</dbReference>
<dbReference type="GO" id="GO:0046464">
    <property type="term" value="P:acylglycerol catabolic process"/>
    <property type="evidence" value="ECO:0007669"/>
    <property type="project" value="TreeGrafter"/>
</dbReference>
<dbReference type="PANTHER" id="PTHR43798">
    <property type="entry name" value="MONOACYLGLYCEROL LIPASE"/>
    <property type="match status" value="1"/>
</dbReference>
<dbReference type="OrthoDB" id="19657at2759"/>
<sequence>MIEPIRTVLVPHLGGIKVGYRVSEPVLDPAKPVVVMFNPFTTTAEYYLPEFKNKALRDSLNLVAIEPLGHGQTRLMKTESFTYWDSAIMAFQVLDTLGIDKVFALGTSQGGWIAARMALLAPERVKGIIALGSSMDAETAKSRELGCWDGPAACSGLVTLAGNLAPAHDFEPGDSYYDFLMEIGYGKAIDKEMRDFWARTIRETYHGDKGKRRICMAAVALAGRDGLHERLSLVKCPVLWMQGTDDVVFSFRQAEEDIKLFINSASTKLVRCEGGVHFLGRTHPEKIQQELLEFVFAWNGRGKSVL</sequence>
<reference evidence="2" key="1">
    <citation type="journal article" date="2021" name="IMA Fungus">
        <title>Genomic characterization of three marine fungi, including Emericellopsis atlantica sp. nov. with signatures of a generalist lifestyle and marine biomass degradation.</title>
        <authorList>
            <person name="Hagestad O.C."/>
            <person name="Hou L."/>
            <person name="Andersen J.H."/>
            <person name="Hansen E.H."/>
            <person name="Altermark B."/>
            <person name="Li C."/>
            <person name="Kuhnert E."/>
            <person name="Cox R.J."/>
            <person name="Crous P.W."/>
            <person name="Spatafora J.W."/>
            <person name="Lail K."/>
            <person name="Amirebrahimi M."/>
            <person name="Lipzen A."/>
            <person name="Pangilinan J."/>
            <person name="Andreopoulos W."/>
            <person name="Hayes R.D."/>
            <person name="Ng V."/>
            <person name="Grigoriev I.V."/>
            <person name="Jackson S.A."/>
            <person name="Sutton T.D.S."/>
            <person name="Dobson A.D.W."/>
            <person name="Rama T."/>
        </authorList>
    </citation>
    <scope>NUCLEOTIDE SEQUENCE</scope>
    <source>
        <strain evidence="2">TS7</strain>
    </source>
</reference>
<keyword evidence="2" id="KW-0378">Hydrolase</keyword>
<dbReference type="AlphaFoldDB" id="A0A9P8CNN6"/>
<dbReference type="Proteomes" id="UP000887229">
    <property type="component" value="Unassembled WGS sequence"/>
</dbReference>
<dbReference type="InterPro" id="IPR000639">
    <property type="entry name" value="Epox_hydrolase-like"/>
</dbReference>